<name>A0A1V9ZY73_9STRA</name>
<protein>
    <submittedName>
        <fullName evidence="1">Uncharacterized protein</fullName>
    </submittedName>
</protein>
<evidence type="ECO:0000313" key="2">
    <source>
        <dbReference type="Proteomes" id="UP000243217"/>
    </source>
</evidence>
<dbReference type="EMBL" id="JNBS01001053">
    <property type="protein sequence ID" value="OQS02954.1"/>
    <property type="molecule type" value="Genomic_DNA"/>
</dbReference>
<proteinExistence type="predicted"/>
<organism evidence="1 2">
    <name type="scientific">Thraustotheca clavata</name>
    <dbReference type="NCBI Taxonomy" id="74557"/>
    <lineage>
        <taxon>Eukaryota</taxon>
        <taxon>Sar</taxon>
        <taxon>Stramenopiles</taxon>
        <taxon>Oomycota</taxon>
        <taxon>Saprolegniomycetes</taxon>
        <taxon>Saprolegniales</taxon>
        <taxon>Achlyaceae</taxon>
        <taxon>Thraustotheca</taxon>
    </lineage>
</organism>
<comment type="caution">
    <text evidence="1">The sequence shown here is derived from an EMBL/GenBank/DDBJ whole genome shotgun (WGS) entry which is preliminary data.</text>
</comment>
<feature type="non-terminal residue" evidence="1">
    <location>
        <position position="236"/>
    </location>
</feature>
<gene>
    <name evidence="1" type="ORF">THRCLA_21286</name>
</gene>
<accession>A0A1V9ZY73</accession>
<evidence type="ECO:0000313" key="1">
    <source>
        <dbReference type="EMBL" id="OQS02954.1"/>
    </source>
</evidence>
<keyword evidence="2" id="KW-1185">Reference proteome</keyword>
<dbReference type="Proteomes" id="UP000243217">
    <property type="component" value="Unassembled WGS sequence"/>
</dbReference>
<sequence length="236" mass="27820">MTTIALLLGDEYVSRYLFSFLFIREIESLGLTCSYLQKRVSGLKRVQICRQYPSLFNRQPLFQLYFEESNRSKQRHQQGIQRRLYSFLQQTQCPLYHGLAGRLFGTGYLYNLDNGEWIYNMNSNTFEIDWVDTVSSEEEEYESDASYDDLQEFQDIHEQRRYYALNDQTHESTEELGPLLSLKELQVYAELAVNKWNDLGEALRIRDALAKLCLEFETHTQDDSLVYQGAFPVLIH</sequence>
<dbReference type="OrthoDB" id="74212at2759"/>
<reference evidence="1 2" key="1">
    <citation type="journal article" date="2014" name="Genome Biol. Evol.">
        <title>The secreted proteins of Achlya hypogyna and Thraustotheca clavata identify the ancestral oomycete secretome and reveal gene acquisitions by horizontal gene transfer.</title>
        <authorList>
            <person name="Misner I."/>
            <person name="Blouin N."/>
            <person name="Leonard G."/>
            <person name="Richards T.A."/>
            <person name="Lane C.E."/>
        </authorList>
    </citation>
    <scope>NUCLEOTIDE SEQUENCE [LARGE SCALE GENOMIC DNA]</scope>
    <source>
        <strain evidence="1 2">ATCC 34112</strain>
    </source>
</reference>
<dbReference type="AlphaFoldDB" id="A0A1V9ZY73"/>